<keyword evidence="1" id="KW-0812">Transmembrane</keyword>
<evidence type="ECO:0000256" key="1">
    <source>
        <dbReference type="SAM" id="Phobius"/>
    </source>
</evidence>
<feature type="transmembrane region" description="Helical" evidence="1">
    <location>
        <begin position="387"/>
        <end position="410"/>
    </location>
</feature>
<comment type="caution">
    <text evidence="2">The sequence shown here is derived from an EMBL/GenBank/DDBJ whole genome shotgun (WGS) entry which is preliminary data.</text>
</comment>
<proteinExistence type="predicted"/>
<evidence type="ECO:0000313" key="2">
    <source>
        <dbReference type="EMBL" id="HER95081.1"/>
    </source>
</evidence>
<reference evidence="2" key="1">
    <citation type="journal article" date="2020" name="mSystems">
        <title>Genome- and Community-Level Interaction Insights into Carbon Utilization and Element Cycling Functions of Hydrothermarchaeota in Hydrothermal Sediment.</title>
        <authorList>
            <person name="Zhou Z."/>
            <person name="Liu Y."/>
            <person name="Xu W."/>
            <person name="Pan J."/>
            <person name="Luo Z.H."/>
            <person name="Li M."/>
        </authorList>
    </citation>
    <scope>NUCLEOTIDE SEQUENCE [LARGE SCALE GENOMIC DNA]</scope>
    <source>
        <strain evidence="2">SpSt-143</strain>
    </source>
</reference>
<keyword evidence="1" id="KW-0472">Membrane</keyword>
<gene>
    <name evidence="2" type="ORF">ENO59_00955</name>
</gene>
<protein>
    <recommendedName>
        <fullName evidence="3">Fimbrial assembly family protein</fullName>
    </recommendedName>
</protein>
<sequence length="569" mass="63688">MKSAKAIHTKAPYVLGLSVAGRTLYGVLLQHTGEGVRIVRQFTRQRIARFATVQQGVPEVKGQESASDFSIQFGGGQTTSLFLKSEFDVSGDGASTQTPAAALFVTEVSDVLSECREAGYGDPEVAFCLPSAELAYVELRLPRRARFKDQDTGELDRKALLELLEQQNLVFDPNQVAFLALTPSDNETHRFLAVLPRPTEPITATLKALKAESNRKLPRTRLFETEVSLYLGLARRALRSFSAAERPQRSLVLRVGHEDTLMLFLQDETLHHVESLRSLSVHDTPETICSRVLLLQDEYGIGEVEAIFLLSEQSESDLQRGFEVFFPKARVVSLRRYVPVEAEVHGAGFLAALLAALRLQADRSFLETFETVNLFPPSLRRRWTLPFGWHVWALYGLLFVTTLFFVWRYLELNAALKARQDVLRRLPPAIAETDAKALERRIDSLNARTLQALQALEVLDSLLVGSDRWSRSLAQLSREVAAVGGIWVDSWKPQSTGVQLVGSALARERVVELAQRLEGTIRELTFAEIREWPVYAFVIEIPLPNELPEPARYLRERVATAAAQSTTNP</sequence>
<keyword evidence="1" id="KW-1133">Transmembrane helix</keyword>
<organism evidence="2">
    <name type="scientific">Rhodothermus marinus</name>
    <name type="common">Rhodothermus obamensis</name>
    <dbReference type="NCBI Taxonomy" id="29549"/>
    <lineage>
        <taxon>Bacteria</taxon>
        <taxon>Pseudomonadati</taxon>
        <taxon>Rhodothermota</taxon>
        <taxon>Rhodothermia</taxon>
        <taxon>Rhodothermales</taxon>
        <taxon>Rhodothermaceae</taxon>
        <taxon>Rhodothermus</taxon>
    </lineage>
</organism>
<accession>A0A7V2AYN5</accession>
<evidence type="ECO:0008006" key="3">
    <source>
        <dbReference type="Google" id="ProtNLM"/>
    </source>
</evidence>
<name>A0A7V2AYN5_RHOMR</name>
<dbReference type="EMBL" id="DSGB01000002">
    <property type="protein sequence ID" value="HER95081.1"/>
    <property type="molecule type" value="Genomic_DNA"/>
</dbReference>
<dbReference type="AlphaFoldDB" id="A0A7V2AYN5"/>